<comment type="subunit">
    <text evidence="3">Monomer.</text>
</comment>
<name>A0ABY6D559_9BACT</name>
<dbReference type="InterPro" id="IPR039174">
    <property type="entry name" value="Chondroitin_ABC_lyase"/>
</dbReference>
<evidence type="ECO:0000259" key="8">
    <source>
        <dbReference type="Pfam" id="PF09092"/>
    </source>
</evidence>
<organism evidence="10 11">
    <name type="scientific">Reichenbachiella carrageenanivorans</name>
    <dbReference type="NCBI Taxonomy" id="2979869"/>
    <lineage>
        <taxon>Bacteria</taxon>
        <taxon>Pseudomonadati</taxon>
        <taxon>Bacteroidota</taxon>
        <taxon>Cytophagia</taxon>
        <taxon>Cytophagales</taxon>
        <taxon>Reichenbachiellaceae</taxon>
        <taxon>Reichenbachiella</taxon>
    </lineage>
</organism>
<dbReference type="SUPFAM" id="SSF49785">
    <property type="entry name" value="Galactose-binding domain-like"/>
    <property type="match status" value="1"/>
</dbReference>
<dbReference type="SUPFAM" id="SSF48230">
    <property type="entry name" value="Chondroitin AC/alginate lyase"/>
    <property type="match status" value="1"/>
</dbReference>
<evidence type="ECO:0000256" key="3">
    <source>
        <dbReference type="ARBA" id="ARBA00011245"/>
    </source>
</evidence>
<dbReference type="InterPro" id="IPR008979">
    <property type="entry name" value="Galactose-bd-like_sf"/>
</dbReference>
<dbReference type="Pfam" id="PF09093">
    <property type="entry name" value="Lyase_catalyt"/>
    <property type="match status" value="1"/>
</dbReference>
<keyword evidence="11" id="KW-1185">Reference proteome</keyword>
<reference evidence="10" key="1">
    <citation type="submission" date="2022-10" db="EMBL/GenBank/DDBJ databases">
        <title>Comparative genomics and taxonomic characterization of three novel marine species of genus Reichenbachiella exhibiting antioxidant and polysaccharide degradation activities.</title>
        <authorList>
            <person name="Muhammad N."/>
            <person name="Lee Y.-J."/>
            <person name="Ko J."/>
            <person name="Kim S.-G."/>
        </authorList>
    </citation>
    <scope>NUCLEOTIDE SEQUENCE</scope>
    <source>
        <strain evidence="10">Wsw4-B4</strain>
    </source>
</reference>
<evidence type="ECO:0000259" key="9">
    <source>
        <dbReference type="Pfam" id="PF09093"/>
    </source>
</evidence>
<evidence type="ECO:0000256" key="2">
    <source>
        <dbReference type="ARBA" id="ARBA00006699"/>
    </source>
</evidence>
<dbReference type="InterPro" id="IPR015177">
    <property type="entry name" value="Lyase_catalyt"/>
</dbReference>
<evidence type="ECO:0000313" key="11">
    <source>
        <dbReference type="Proteomes" id="UP001062165"/>
    </source>
</evidence>
<feature type="domain" description="Lyase N-terminal" evidence="8">
    <location>
        <begin position="33"/>
        <end position="204"/>
    </location>
</feature>
<dbReference type="Gene3D" id="2.70.98.10">
    <property type="match status" value="1"/>
</dbReference>
<feature type="region of interest" description="Disordered" evidence="6">
    <location>
        <begin position="827"/>
        <end position="846"/>
    </location>
</feature>
<feature type="domain" description="Lyase catalytic" evidence="9">
    <location>
        <begin position="237"/>
        <end position="571"/>
    </location>
</feature>
<dbReference type="EMBL" id="CP106735">
    <property type="protein sequence ID" value="UXX81299.1"/>
    <property type="molecule type" value="Genomic_DNA"/>
</dbReference>
<feature type="domain" description="Polysaccharide lyase family 8 central" evidence="7">
    <location>
        <begin position="598"/>
        <end position="874"/>
    </location>
</feature>
<dbReference type="RefSeq" id="WP_263053023.1">
    <property type="nucleotide sequence ID" value="NZ_CP106735.1"/>
</dbReference>
<evidence type="ECO:0000259" key="7">
    <source>
        <dbReference type="Pfam" id="PF02278"/>
    </source>
</evidence>
<dbReference type="Gene3D" id="1.50.10.100">
    <property type="entry name" value="Chondroitin AC/alginate lyase"/>
    <property type="match status" value="1"/>
</dbReference>
<dbReference type="SUPFAM" id="SSF74650">
    <property type="entry name" value="Galactose mutarotase-like"/>
    <property type="match status" value="1"/>
</dbReference>
<dbReference type="InterPro" id="IPR014718">
    <property type="entry name" value="GH-type_carb-bd"/>
</dbReference>
<dbReference type="PANTHER" id="PTHR37322:SF3">
    <property type="entry name" value="CHONDROITIN SULFATE ABC EXOLYASE"/>
    <property type="match status" value="1"/>
</dbReference>
<evidence type="ECO:0000256" key="4">
    <source>
        <dbReference type="ARBA" id="ARBA00022837"/>
    </source>
</evidence>
<dbReference type="InterPro" id="IPR011013">
    <property type="entry name" value="Gal_mutarotase_sf_dom"/>
</dbReference>
<proteinExistence type="inferred from homology"/>
<evidence type="ECO:0000256" key="1">
    <source>
        <dbReference type="ARBA" id="ARBA00001913"/>
    </source>
</evidence>
<accession>A0ABY6D559</accession>
<dbReference type="InterPro" id="IPR008929">
    <property type="entry name" value="Chondroitin_lyas"/>
</dbReference>
<comment type="similarity">
    <text evidence="2">Belongs to the polysaccharide lyase 8 family.</text>
</comment>
<evidence type="ECO:0000256" key="5">
    <source>
        <dbReference type="ARBA" id="ARBA00023239"/>
    </source>
</evidence>
<dbReference type="GO" id="GO:0016829">
    <property type="term" value="F:lyase activity"/>
    <property type="evidence" value="ECO:0007669"/>
    <property type="project" value="UniProtKB-KW"/>
</dbReference>
<dbReference type="Pfam" id="PF09092">
    <property type="entry name" value="Lyase_N"/>
    <property type="match status" value="1"/>
</dbReference>
<dbReference type="Gene3D" id="2.60.120.430">
    <property type="entry name" value="Galactose-binding lectin"/>
    <property type="match status" value="1"/>
</dbReference>
<dbReference type="Proteomes" id="UP001062165">
    <property type="component" value="Chromosome"/>
</dbReference>
<protein>
    <submittedName>
        <fullName evidence="10">Chondroitinase family polysaccharide lyase</fullName>
    </submittedName>
</protein>
<gene>
    <name evidence="10" type="ORF">N7E81_09370</name>
</gene>
<comment type="cofactor">
    <cofactor evidence="1">
        <name>Ca(2+)</name>
        <dbReference type="ChEBI" id="CHEBI:29108"/>
    </cofactor>
</comment>
<keyword evidence="5 10" id="KW-0456">Lyase</keyword>
<evidence type="ECO:0000313" key="10">
    <source>
        <dbReference type="EMBL" id="UXX81299.1"/>
    </source>
</evidence>
<evidence type="ECO:0000256" key="6">
    <source>
        <dbReference type="SAM" id="MobiDB-lite"/>
    </source>
</evidence>
<dbReference type="Gene3D" id="2.60.220.10">
    <property type="entry name" value="Polysaccharide lyase family 8-like, C-terminal"/>
    <property type="match status" value="1"/>
</dbReference>
<dbReference type="InterPro" id="IPR003159">
    <property type="entry name" value="Lyase_8_central_dom"/>
</dbReference>
<dbReference type="SUPFAM" id="SSF49863">
    <property type="entry name" value="Hyaluronate lyase-like, C-terminal domain"/>
    <property type="match status" value="1"/>
</dbReference>
<dbReference type="InterPro" id="IPR015176">
    <property type="entry name" value="Lyase_N"/>
</dbReference>
<keyword evidence="4" id="KW-0106">Calcium</keyword>
<sequence>MKGLFNNVRVWVRGAILAGLGTVAIHSLEAQVIASFESTSDLEKYSSSGGSRLSLSGDRYKFGSHALHWEWTGQSTISTEDFLILSHDESPLKYGDHFPASPTFCFSIYNEKAQETPLKFTFSKGVQSEVWFSINLDFTGWRTLWVPFHEMEGQAPQRGEEIAYDGLTMSVDETTSSGSIYFDDIIYSQFIDDRHAYPDQLVPFIKRDKEPGADHWMPLIRDINRINHVELVPLEPNTLAELAKIESRMSSYTALAPRYKIYMDRLESDFDKLELKEIDGRVVGPPLTFSHSEFSYGKNEVNNGKHNDIMDFGKTMKSLGTYYDRADAGQRTKIEEMFVLGTKYYLDQGWQEGASGGTRHHIGYNTRELALGFFVMREALEDNGLINEVGASLMWLFNLGKILGDESEFHANIDYLNTQAFYHLMLIFLTDDKAKQQALLLAYSNYMSIVLAQDDEKGVFKVDGTGWHHNGHYPAYALGAYRNVPSIIQALSSTSFSISPEGHANFRKAFMATRLYSHGYDIGFGNAGRHPLGTDIRSLREAYLQMTNAGAPGSTSGIDKEVAAAYLSLWGEEDPISARVFAALNGVEKEELSGYYTFPYAATAVQKKNNWAAIIKGYSKYVWASEIYVTDNRYGRYPANGTIQLYNEGGNEGSGFAHDGWDWNRYPGATVINLPFEELEPEAALIMYRSGETFAGAVEQDGNGVFGMILSETKGSNADGPEVNIGYPGHLKAKKSVFSFGDKLICIGTDISSIDAEHPTQTNLFQVALPDQKMKILSSETDLGSFPETHQLEESKQAWVIDPYGNGYHLLSARKVHLQKKHQQSYHNKYSVRTGKASGKTKGQNETEGDFATAWIDHGLAPKGASYQYVIYPSLPEDQWKKFGGALKKEKSYEVLQANGQAHIVRDKNNRTTGYVIYEASENLTHGPLTATTDPLLMMIKEAKGQLLIQVVQPDLNFEGHGNKYENMSRPVTTTFSVSGVWKKANDSDDVQVKVEGSFTHVTVTCVHGLATKVRLVR</sequence>
<dbReference type="InterPro" id="IPR011071">
    <property type="entry name" value="Lyase_8-like_C"/>
</dbReference>
<dbReference type="Pfam" id="PF02278">
    <property type="entry name" value="Lyase_8"/>
    <property type="match status" value="1"/>
</dbReference>
<dbReference type="PANTHER" id="PTHR37322">
    <property type="match status" value="1"/>
</dbReference>